<dbReference type="InterPro" id="IPR034660">
    <property type="entry name" value="DinB/YfiT-like"/>
</dbReference>
<geneLocation type="plasmid" evidence="1">
    <name>pIMI-5</name>
</geneLocation>
<keyword evidence="1" id="KW-0614">Plasmid</keyword>
<dbReference type="AlphaFoldDB" id="A0A125S6J6"/>
<dbReference type="SUPFAM" id="SSF109854">
    <property type="entry name" value="DinB/YfiT-like putative metalloenzymes"/>
    <property type="match status" value="1"/>
</dbReference>
<evidence type="ECO:0000313" key="1">
    <source>
        <dbReference type="EMBL" id="AME15646.2"/>
    </source>
</evidence>
<evidence type="ECO:0008006" key="2">
    <source>
        <dbReference type="Google" id="ProtNLM"/>
    </source>
</evidence>
<protein>
    <recommendedName>
        <fullName evidence="2">DinB family protein</fullName>
    </recommendedName>
</protein>
<name>A0A125S6J6_ENTCL</name>
<dbReference type="EMBL" id="KX858825">
    <property type="protein sequence ID" value="AME15646.2"/>
    <property type="molecule type" value="Genomic_DNA"/>
</dbReference>
<gene>
    <name evidence="1" type="ORF">PIMI5_00013</name>
</gene>
<sequence length="164" mass="18606">MNKTPFYFYQIMKLKQSQENAFYDVLLSPECTPHQDIIQTGAYWLNHINVVDNIFRAHLCGARHHYNSIESDKVLNLASVRRRAMDSNKWLLAYASMLTATTSAERVSFTFPDGAPGDMTRAEILVYLLTHSQCHLSFIASVLTEKHISILPTTMSCIPDSPLP</sequence>
<proteinExistence type="predicted"/>
<accession>A0A125S6J6</accession>
<dbReference type="Gene3D" id="1.20.120.450">
    <property type="entry name" value="dinb family like domain"/>
    <property type="match status" value="1"/>
</dbReference>
<reference evidence="1" key="1">
    <citation type="journal article" date="2017" name="Antimicrob. Agents Chemother.">
        <title>Enterobacter cloacae Complex Isolates Harboring blaNMC-A or blaIMI-Type Class A Carbapenemase Genes on Novel Chromosomal Integrative Elements and Plasmids.</title>
        <authorList>
            <person name="Boyd D.A."/>
            <person name="Mataseje L.F."/>
            <person name="Davidson R."/>
            <person name="Delport J.A."/>
            <person name="Fuller J."/>
            <person name="Hoang L."/>
            <person name="Lefebvre B."/>
            <person name="Levett P.N."/>
            <person name="Roscoe D.L."/>
            <person name="Willey B.M."/>
            <person name="Mulvey M.R."/>
        </authorList>
    </citation>
    <scope>NUCLEOTIDE SEQUENCE</scope>
    <source>
        <strain evidence="1">N13-1531</strain>
        <plasmid evidence="1">pIMI-5</plasmid>
    </source>
</reference>
<organism evidence="1">
    <name type="scientific">Enterobacter cloacae</name>
    <dbReference type="NCBI Taxonomy" id="550"/>
    <lineage>
        <taxon>Bacteria</taxon>
        <taxon>Pseudomonadati</taxon>
        <taxon>Pseudomonadota</taxon>
        <taxon>Gammaproteobacteria</taxon>
        <taxon>Enterobacterales</taxon>
        <taxon>Enterobacteriaceae</taxon>
        <taxon>Enterobacter</taxon>
        <taxon>Enterobacter cloacae complex</taxon>
    </lineage>
</organism>